<reference evidence="2 3" key="1">
    <citation type="journal article" date="2018" name="Front. Microbiol.">
        <title>Description and Comparative Genomics of Macrococcus caseolyticus subsp. hominis subsp. nov., Macrococcus goetzii sp. nov., Macrococcus epidermidis sp. nov., and Macrococcus bohemicus sp. nov., Novel Macrococci From Human Clinical Material With Virulence Potential and Suspected Uptake of Foreign DNA by Natural Transformation.</title>
        <authorList>
            <person name="Maslanova I."/>
            <person name="Wertheimer Z."/>
            <person name="Sedlacek I."/>
            <person name="Svec P."/>
            <person name="Indrakova A."/>
            <person name="Kovarovic V."/>
            <person name="Schumann P."/>
            <person name="Sproer C."/>
            <person name="Kralova S."/>
            <person name="Sedo O."/>
            <person name="Kristofova L."/>
            <person name="Vrbovska V."/>
            <person name="Fuzik T."/>
            <person name="Petras P."/>
            <person name="Zdrahal Z."/>
            <person name="Ruzickova V."/>
            <person name="Doskar J."/>
            <person name="Pantucek R."/>
        </authorList>
    </citation>
    <scope>NUCLEOTIDE SEQUENCE [LARGE SCALE GENOMIC DNA]</scope>
    <source>
        <strain evidence="2 3">CCM 4927</strain>
    </source>
</reference>
<feature type="domain" description="DUF4097" evidence="1">
    <location>
        <begin position="46"/>
        <end position="180"/>
    </location>
</feature>
<proteinExistence type="predicted"/>
<protein>
    <recommendedName>
        <fullName evidence="1">DUF4097 domain-containing protein</fullName>
    </recommendedName>
</protein>
<dbReference type="RefSeq" id="WP_099580901.1">
    <property type="nucleotide sequence ID" value="NZ_MJBI02000004.1"/>
</dbReference>
<dbReference type="AlphaFoldDB" id="A0A2G5NLM4"/>
<comment type="caution">
    <text evidence="2">The sequence shown here is derived from an EMBL/GenBank/DDBJ whole genome shotgun (WGS) entry which is preliminary data.</text>
</comment>
<organism evidence="2 3">
    <name type="scientific">Macrococcoides goetzii</name>
    <dbReference type="NCBI Taxonomy" id="1891097"/>
    <lineage>
        <taxon>Bacteria</taxon>
        <taxon>Bacillati</taxon>
        <taxon>Bacillota</taxon>
        <taxon>Bacilli</taxon>
        <taxon>Bacillales</taxon>
        <taxon>Staphylococcaceae</taxon>
        <taxon>Macrococcoides</taxon>
    </lineage>
</organism>
<name>A0A2G5NLM4_9STAP</name>
<gene>
    <name evidence="2" type="ORF">BFS35_010130</name>
</gene>
<evidence type="ECO:0000313" key="2">
    <source>
        <dbReference type="EMBL" id="RAI80133.1"/>
    </source>
</evidence>
<dbReference type="Pfam" id="PF13349">
    <property type="entry name" value="DUF4097"/>
    <property type="match status" value="1"/>
</dbReference>
<dbReference type="InterPro" id="IPR025164">
    <property type="entry name" value="Toastrack_DUF4097"/>
</dbReference>
<accession>A0A2G5NLM4</accession>
<dbReference type="Gene3D" id="2.160.20.120">
    <property type="match status" value="1"/>
</dbReference>
<sequence>MKKLLIVAISLMVIGMIGMAVCSMMFGFGSSYGQYNHNEVLTDEYQKVNIDVNTLMLDVKQSDDNKTHIDIKHAKNENQIKYTVKDDTLSISGGESSGIDIDFNFGFNQEQNNMKVILQLPQKQYNEFIIDSNVGEINIDKLDAKIAKIDMNVGEVNIEEMNADDIQFSVDVGELTLRNVDKDANIKGDVNVGDASIYYKGKPDNVNVTTDSNMGDVELNDVIPKGGIVGKGEHTIDLETDMGDVTVDVE</sequence>
<evidence type="ECO:0000313" key="3">
    <source>
        <dbReference type="Proteomes" id="UP000229523"/>
    </source>
</evidence>
<dbReference type="Proteomes" id="UP000229523">
    <property type="component" value="Unassembled WGS sequence"/>
</dbReference>
<evidence type="ECO:0000259" key="1">
    <source>
        <dbReference type="Pfam" id="PF13349"/>
    </source>
</evidence>
<dbReference type="EMBL" id="MJBI02000004">
    <property type="protein sequence ID" value="RAI80133.1"/>
    <property type="molecule type" value="Genomic_DNA"/>
</dbReference>
<keyword evidence="3" id="KW-1185">Reference proteome</keyword>